<reference evidence="1" key="1">
    <citation type="submission" date="2019-12" db="EMBL/GenBank/DDBJ databases">
        <title>High-Quality draft genome sequences of three cyanobacteria isolated from the limestone walls of the Old Cathedral of Coimbra.</title>
        <authorList>
            <person name="Tiago I."/>
            <person name="Soares F."/>
            <person name="Portugal A."/>
        </authorList>
    </citation>
    <scope>NUCLEOTIDE SEQUENCE [LARGE SCALE GENOMIC DNA]</scope>
    <source>
        <strain evidence="1">C</strain>
    </source>
</reference>
<dbReference type="AlphaFoldDB" id="A0A8K2A8V1"/>
<protein>
    <submittedName>
        <fullName evidence="1">Uncharacterized protein</fullName>
    </submittedName>
</protein>
<name>A0A8K2A8V1_9CYAN</name>
<keyword evidence="2" id="KW-1185">Reference proteome</keyword>
<sequence length="62" mass="7307">MNDDFQDSNQDFKELSVLKKQLIISLKFHHSDTLKKVPLDVALQAMMEVWESCHIRSSKKKF</sequence>
<evidence type="ECO:0000313" key="1">
    <source>
        <dbReference type="EMBL" id="NCJ08451.1"/>
    </source>
</evidence>
<proteinExistence type="predicted"/>
<dbReference type="EMBL" id="WVIC01000053">
    <property type="protein sequence ID" value="NCJ08451.1"/>
    <property type="molecule type" value="Genomic_DNA"/>
</dbReference>
<organism evidence="1 2">
    <name type="scientific">Petrachloros mirabilis ULC683</name>
    <dbReference type="NCBI Taxonomy" id="2781853"/>
    <lineage>
        <taxon>Bacteria</taxon>
        <taxon>Bacillati</taxon>
        <taxon>Cyanobacteriota</taxon>
        <taxon>Cyanophyceae</taxon>
        <taxon>Synechococcales</taxon>
        <taxon>Petrachlorosaceae</taxon>
        <taxon>Petrachloros</taxon>
        <taxon>Petrachloros mirabilis</taxon>
    </lineage>
</organism>
<gene>
    <name evidence="1" type="ORF">GS597_18455</name>
</gene>
<evidence type="ECO:0000313" key="2">
    <source>
        <dbReference type="Proteomes" id="UP000607397"/>
    </source>
</evidence>
<accession>A0A8K2A8V1</accession>
<dbReference type="Proteomes" id="UP000607397">
    <property type="component" value="Unassembled WGS sequence"/>
</dbReference>
<comment type="caution">
    <text evidence="1">The sequence shown here is derived from an EMBL/GenBank/DDBJ whole genome shotgun (WGS) entry which is preliminary data.</text>
</comment>